<evidence type="ECO:0000313" key="3">
    <source>
        <dbReference type="EMBL" id="PVD23193.1"/>
    </source>
</evidence>
<evidence type="ECO:0000313" key="4">
    <source>
        <dbReference type="Proteomes" id="UP000245119"/>
    </source>
</evidence>
<evidence type="ECO:0000256" key="1">
    <source>
        <dbReference type="SAM" id="Phobius"/>
    </source>
</evidence>
<reference evidence="3 4" key="1">
    <citation type="submission" date="2018-04" db="EMBL/GenBank/DDBJ databases">
        <title>The genome of golden apple snail Pomacea canaliculata provides insight into stress tolerance and invasive adaptation.</title>
        <authorList>
            <person name="Liu C."/>
            <person name="Liu B."/>
            <person name="Ren Y."/>
            <person name="Zhang Y."/>
            <person name="Wang H."/>
            <person name="Li S."/>
            <person name="Jiang F."/>
            <person name="Yin L."/>
            <person name="Zhang G."/>
            <person name="Qian W."/>
            <person name="Fan W."/>
        </authorList>
    </citation>
    <scope>NUCLEOTIDE SEQUENCE [LARGE SCALE GENOMIC DNA]</scope>
    <source>
        <strain evidence="3">SZHN2017</strain>
        <tissue evidence="3">Muscle</tissue>
    </source>
</reference>
<keyword evidence="1" id="KW-0472">Membrane</keyword>
<comment type="caution">
    <text evidence="3">The sequence shown here is derived from an EMBL/GenBank/DDBJ whole genome shotgun (WGS) entry which is preliminary data.</text>
</comment>
<dbReference type="Proteomes" id="UP000245119">
    <property type="component" value="Linkage Group LG10"/>
</dbReference>
<dbReference type="AlphaFoldDB" id="A0A2T7NPW7"/>
<organism evidence="3 4">
    <name type="scientific">Pomacea canaliculata</name>
    <name type="common">Golden apple snail</name>
    <dbReference type="NCBI Taxonomy" id="400727"/>
    <lineage>
        <taxon>Eukaryota</taxon>
        <taxon>Metazoa</taxon>
        <taxon>Spiralia</taxon>
        <taxon>Lophotrochozoa</taxon>
        <taxon>Mollusca</taxon>
        <taxon>Gastropoda</taxon>
        <taxon>Caenogastropoda</taxon>
        <taxon>Architaenioglossa</taxon>
        <taxon>Ampullarioidea</taxon>
        <taxon>Ampullariidae</taxon>
        <taxon>Pomacea</taxon>
    </lineage>
</organism>
<accession>A0A2T7NPW7</accession>
<evidence type="ECO:0000256" key="2">
    <source>
        <dbReference type="SAM" id="SignalP"/>
    </source>
</evidence>
<dbReference type="EMBL" id="PZQS01000010">
    <property type="protein sequence ID" value="PVD23193.1"/>
    <property type="molecule type" value="Genomic_DNA"/>
</dbReference>
<keyword evidence="4" id="KW-1185">Reference proteome</keyword>
<feature type="transmembrane region" description="Helical" evidence="1">
    <location>
        <begin position="106"/>
        <end position="123"/>
    </location>
</feature>
<keyword evidence="1" id="KW-0812">Transmembrane</keyword>
<feature type="transmembrane region" description="Helical" evidence="1">
    <location>
        <begin position="143"/>
        <end position="159"/>
    </location>
</feature>
<keyword evidence="2" id="KW-0732">Signal</keyword>
<feature type="chain" id="PRO_5015440362" evidence="2">
    <location>
        <begin position="24"/>
        <end position="169"/>
    </location>
</feature>
<sequence length="169" mass="19102">MKTFCLLLALCLMLSLVARSADAVSDFDPADDEKEENHEKRGWSNVEQVPFCIENSRIKQPKGLDRKRKKVRVSSKSLGVHISMVGASGVFSRSRECFPGGYRDKMKTCVMLVLFLVLVLVVTEAQAATRDLLGKKLTRDKRLWGAVFKVVFHGLSMASRRKKHRNGYK</sequence>
<proteinExistence type="predicted"/>
<protein>
    <submittedName>
        <fullName evidence="3">Uncharacterized protein</fullName>
    </submittedName>
</protein>
<name>A0A2T7NPW7_POMCA</name>
<keyword evidence="1" id="KW-1133">Transmembrane helix</keyword>
<gene>
    <name evidence="3" type="ORF">C0Q70_16456</name>
</gene>
<feature type="signal peptide" evidence="2">
    <location>
        <begin position="1"/>
        <end position="23"/>
    </location>
</feature>